<protein>
    <submittedName>
        <fullName evidence="2">Uncharacterized protein</fullName>
    </submittedName>
</protein>
<proteinExistence type="predicted"/>
<name>A0ABS8VPP3_DATST</name>
<keyword evidence="3" id="KW-1185">Reference proteome</keyword>
<evidence type="ECO:0000313" key="2">
    <source>
        <dbReference type="EMBL" id="MCE0481670.1"/>
    </source>
</evidence>
<keyword evidence="1" id="KW-0812">Transmembrane</keyword>
<evidence type="ECO:0000256" key="1">
    <source>
        <dbReference type="SAM" id="Phobius"/>
    </source>
</evidence>
<feature type="transmembrane region" description="Helical" evidence="1">
    <location>
        <begin position="55"/>
        <end position="74"/>
    </location>
</feature>
<feature type="transmembrane region" description="Helical" evidence="1">
    <location>
        <begin position="27"/>
        <end position="43"/>
    </location>
</feature>
<organism evidence="2 3">
    <name type="scientific">Datura stramonium</name>
    <name type="common">Jimsonweed</name>
    <name type="synonym">Common thornapple</name>
    <dbReference type="NCBI Taxonomy" id="4076"/>
    <lineage>
        <taxon>Eukaryota</taxon>
        <taxon>Viridiplantae</taxon>
        <taxon>Streptophyta</taxon>
        <taxon>Embryophyta</taxon>
        <taxon>Tracheophyta</taxon>
        <taxon>Spermatophyta</taxon>
        <taxon>Magnoliopsida</taxon>
        <taxon>eudicotyledons</taxon>
        <taxon>Gunneridae</taxon>
        <taxon>Pentapetalae</taxon>
        <taxon>asterids</taxon>
        <taxon>lamiids</taxon>
        <taxon>Solanales</taxon>
        <taxon>Solanaceae</taxon>
        <taxon>Solanoideae</taxon>
        <taxon>Datureae</taxon>
        <taxon>Datura</taxon>
    </lineage>
</organism>
<keyword evidence="1" id="KW-0472">Membrane</keyword>
<comment type="caution">
    <text evidence="2">The sequence shown here is derived from an EMBL/GenBank/DDBJ whole genome shotgun (WGS) entry which is preliminary data.</text>
</comment>
<reference evidence="2 3" key="1">
    <citation type="journal article" date="2021" name="BMC Genomics">
        <title>Datura genome reveals duplications of psychoactive alkaloid biosynthetic genes and high mutation rate following tissue culture.</title>
        <authorList>
            <person name="Rajewski A."/>
            <person name="Carter-House D."/>
            <person name="Stajich J."/>
            <person name="Litt A."/>
        </authorList>
    </citation>
    <scope>NUCLEOTIDE SEQUENCE [LARGE SCALE GENOMIC DNA]</scope>
    <source>
        <strain evidence="2">AR-01</strain>
    </source>
</reference>
<gene>
    <name evidence="2" type="ORF">HAX54_039600</name>
</gene>
<keyword evidence="1" id="KW-1133">Transmembrane helix</keyword>
<dbReference type="Proteomes" id="UP000823775">
    <property type="component" value="Unassembled WGS sequence"/>
</dbReference>
<dbReference type="EMBL" id="JACEIK010005502">
    <property type="protein sequence ID" value="MCE0481670.1"/>
    <property type="molecule type" value="Genomic_DNA"/>
</dbReference>
<sequence length="216" mass="24808">MGLNAWLQASGMNPRFHRCFMIQERRFSSVVPVFIVYAILLFNDRGLSGLRGLRHVIVLHLNFCIILTLVCNIMSTSRRNSKGKAPMTNVSTQNLPDDEAQCIAHIRFGLAKMEEFYVSFKGKRSIHAETQFEVESFRNDFPDIYYHIGMRDWGPFTIPIDPYSPGLVWEFYASYRARKSILKHKGRLVRCHACHLCGCATKKWTSPIGNQFSLLG</sequence>
<accession>A0ABS8VPP3</accession>
<evidence type="ECO:0000313" key="3">
    <source>
        <dbReference type="Proteomes" id="UP000823775"/>
    </source>
</evidence>